<dbReference type="InterPro" id="IPR036397">
    <property type="entry name" value="RNaseH_sf"/>
</dbReference>
<name>A0A819GEJ6_9BILA</name>
<dbReference type="EMBL" id="CAJOBE010003442">
    <property type="protein sequence ID" value="CAF3880695.1"/>
    <property type="molecule type" value="Genomic_DNA"/>
</dbReference>
<proteinExistence type="predicted"/>
<feature type="region of interest" description="Disordered" evidence="1">
    <location>
        <begin position="48"/>
        <end position="77"/>
    </location>
</feature>
<reference evidence="2" key="1">
    <citation type="submission" date="2021-02" db="EMBL/GenBank/DDBJ databases">
        <authorList>
            <person name="Nowell W R."/>
        </authorList>
    </citation>
    <scope>NUCLEOTIDE SEQUENCE</scope>
</reference>
<evidence type="ECO:0000313" key="3">
    <source>
        <dbReference type="Proteomes" id="UP000663874"/>
    </source>
</evidence>
<protein>
    <recommendedName>
        <fullName evidence="4">Tc1-like transposase DDE domain-containing protein</fullName>
    </recommendedName>
</protein>
<evidence type="ECO:0000256" key="1">
    <source>
        <dbReference type="SAM" id="MobiDB-lite"/>
    </source>
</evidence>
<dbReference type="Gene3D" id="3.30.420.10">
    <property type="entry name" value="Ribonuclease H-like superfamily/Ribonuclease H"/>
    <property type="match status" value="1"/>
</dbReference>
<dbReference type="AlphaFoldDB" id="A0A819GEJ6"/>
<gene>
    <name evidence="2" type="ORF">FNK824_LOCUS19523</name>
</gene>
<feature type="region of interest" description="Disordered" evidence="1">
    <location>
        <begin position="211"/>
        <end position="234"/>
    </location>
</feature>
<evidence type="ECO:0000313" key="2">
    <source>
        <dbReference type="EMBL" id="CAF3880695.1"/>
    </source>
</evidence>
<accession>A0A819GEJ6</accession>
<evidence type="ECO:0008006" key="4">
    <source>
        <dbReference type="Google" id="ProtNLM"/>
    </source>
</evidence>
<dbReference type="PANTHER" id="PTHR33939:SF1">
    <property type="entry name" value="DUF4371 DOMAIN-CONTAINING PROTEIN"/>
    <property type="match status" value="1"/>
</dbReference>
<comment type="caution">
    <text evidence="2">The sequence shown here is derived from an EMBL/GenBank/DDBJ whole genome shotgun (WGS) entry which is preliminary data.</text>
</comment>
<dbReference type="Proteomes" id="UP000663874">
    <property type="component" value="Unassembled WGS sequence"/>
</dbReference>
<sequence>MLRVIQFVRSEKYGIKIPLNNVNDRLCAMLGVSSRSIDNLKKELKEIETSQEESSRRRLRSGSSTCTTDETMEQPEPVSGRPKILFYLILLIYHSVPFLDQYSKSELLELSYAYAPEKKYIVDETAKKFDIEILRLPVRHCILNPIEMCWAELKNSVRNQNTTFQLKDVEKLVWNWLYNCDSTFISSCIDHVHVYEKNFKKADQFIEEIEDELNDDDDNIDNDSDLTGDEDEDQ</sequence>
<organism evidence="2 3">
    <name type="scientific">Rotaria sordida</name>
    <dbReference type="NCBI Taxonomy" id="392033"/>
    <lineage>
        <taxon>Eukaryota</taxon>
        <taxon>Metazoa</taxon>
        <taxon>Spiralia</taxon>
        <taxon>Gnathifera</taxon>
        <taxon>Rotifera</taxon>
        <taxon>Eurotatoria</taxon>
        <taxon>Bdelloidea</taxon>
        <taxon>Philodinida</taxon>
        <taxon>Philodinidae</taxon>
        <taxon>Rotaria</taxon>
    </lineage>
</organism>
<dbReference type="PANTHER" id="PTHR33939">
    <property type="entry name" value="PROTEIN CBG22215"/>
    <property type="match status" value="1"/>
</dbReference>
<dbReference type="GO" id="GO:0003676">
    <property type="term" value="F:nucleic acid binding"/>
    <property type="evidence" value="ECO:0007669"/>
    <property type="project" value="InterPro"/>
</dbReference>